<proteinExistence type="predicted"/>
<keyword evidence="2" id="KW-1185">Reference proteome</keyword>
<organism evidence="1 2">
    <name type="scientific">Larimichthys crocea</name>
    <name type="common">Large yellow croaker</name>
    <name type="synonym">Pseudosciaena crocea</name>
    <dbReference type="NCBI Taxonomy" id="215358"/>
    <lineage>
        <taxon>Eukaryota</taxon>
        <taxon>Metazoa</taxon>
        <taxon>Chordata</taxon>
        <taxon>Craniata</taxon>
        <taxon>Vertebrata</taxon>
        <taxon>Euteleostomi</taxon>
        <taxon>Actinopterygii</taxon>
        <taxon>Neopterygii</taxon>
        <taxon>Teleostei</taxon>
        <taxon>Neoteleostei</taxon>
        <taxon>Acanthomorphata</taxon>
        <taxon>Eupercaria</taxon>
        <taxon>Sciaenidae</taxon>
        <taxon>Larimichthys</taxon>
    </lineage>
</organism>
<name>A0ACD3RCE5_LARCR</name>
<dbReference type="EMBL" id="CM011680">
    <property type="protein sequence ID" value="TMS17141.1"/>
    <property type="molecule type" value="Genomic_DNA"/>
</dbReference>
<gene>
    <name evidence="1" type="ORF">E3U43_001210</name>
</gene>
<dbReference type="Proteomes" id="UP000793456">
    <property type="component" value="Chromosome VII"/>
</dbReference>
<reference evidence="1" key="1">
    <citation type="submission" date="2018-11" db="EMBL/GenBank/DDBJ databases">
        <title>The sequence and de novo assembly of Larimichthys crocea genome using PacBio and Hi-C technologies.</title>
        <authorList>
            <person name="Xu P."/>
            <person name="Chen B."/>
            <person name="Zhou Z."/>
            <person name="Ke Q."/>
            <person name="Wu Y."/>
            <person name="Bai H."/>
            <person name="Pu F."/>
        </authorList>
    </citation>
    <scope>NUCLEOTIDE SEQUENCE</scope>
    <source>
        <tissue evidence="1">Muscle</tissue>
    </source>
</reference>
<sequence length="758" mass="85975">MEEVEELREENHRLKEVLGDTANQTPSQSSTVPGSTCPDPGTSLPDCSPVSSNTLSYTATSVGSSGEMREQANLSHLQFYLFTTRLHQRVLRTKRRITPHLPNQKLHPKTGPLNLFHHRGTQINPSLKSLSLTTETLDEFTLGTWCSRGILNLEESPSEESDALREAYRSLGLGEDLEALREQRDRLEVALQQTREQLQMMAQENTRLKLQFSKETAEQGPSREKDDLVQALNQENRALADRIQDLLAHIELREEEIKREETQLREHISKLEVDGVRLEQENQEQGCLIIELTKKTEDDLNTIMELQQKLAEGEQHKEESQVDEKLCGSQLQNEYTAAISGCFQQNNLEECVDSVVESVLKGEEPQLMSHQQPGDSTTASAPGSQHDNHDNQLQNGLQSSLHVSSLTEQVGQLTKSVQSLKTEQEELLVCINSLREQQKEVTQSVQTQTEVKQQLTRTVWGLKEEKDSISKSLALLKQEREQLTRTVCGLRDERDQFTRSMSGPKEEKEQLSKSISSLKGEKEKLLESLSSGKEERDQIMRSLESLQTESDRLSKTVLCLKQERDELSDSLKGLKEQREKEQSSYTLQEDHNKLIKSVRSLREEKEGIELSISCLKKEEGQIKLLLHGLREERNSHEAAQTEERNQKQHLLNPNSAVATEKTGTENATQRCQTKDHRGNVVQLEQSDLMREIEALGAELKRSRDELDQSHVDTERLHSELCQSEAGREEAERKAAQAADKLVRLTEIVQSHGGNHKGK</sequence>
<comment type="caution">
    <text evidence="1">The sequence shown here is derived from an EMBL/GenBank/DDBJ whole genome shotgun (WGS) entry which is preliminary data.</text>
</comment>
<protein>
    <submittedName>
        <fullName evidence="1">Uncharacterized protein</fullName>
    </submittedName>
</protein>
<evidence type="ECO:0000313" key="1">
    <source>
        <dbReference type="EMBL" id="TMS17141.1"/>
    </source>
</evidence>
<evidence type="ECO:0000313" key="2">
    <source>
        <dbReference type="Proteomes" id="UP000793456"/>
    </source>
</evidence>
<accession>A0ACD3RCE5</accession>